<dbReference type="GO" id="GO:0009432">
    <property type="term" value="P:SOS response"/>
    <property type="evidence" value="ECO:0007669"/>
    <property type="project" value="TreeGrafter"/>
</dbReference>
<dbReference type="OrthoDB" id="5807460at2"/>
<comment type="caution">
    <text evidence="8">The sequence shown here is derived from an EMBL/GenBank/DDBJ whole genome shotgun (WGS) entry which is preliminary data.</text>
</comment>
<dbReference type="Pfam" id="PF03104">
    <property type="entry name" value="DNA_pol_B_exo1"/>
    <property type="match status" value="1"/>
</dbReference>
<dbReference type="RefSeq" id="WP_007280381.1">
    <property type="nucleotide sequence ID" value="NZ_ABCK01000023.1"/>
</dbReference>
<evidence type="ECO:0000256" key="3">
    <source>
        <dbReference type="ARBA" id="ARBA00022679"/>
    </source>
</evidence>
<dbReference type="GO" id="GO:0003887">
    <property type="term" value="F:DNA-directed DNA polymerase activity"/>
    <property type="evidence" value="ECO:0007669"/>
    <property type="project" value="UniProtKB-KW"/>
</dbReference>
<dbReference type="STRING" id="313628.LNTAR_01577"/>
<comment type="similarity">
    <text evidence="1">Belongs to the DNA polymerase type-B family.</text>
</comment>
<dbReference type="Gene3D" id="2.40.50.590">
    <property type="match status" value="1"/>
</dbReference>
<dbReference type="SMART" id="SM00486">
    <property type="entry name" value="POLBc"/>
    <property type="match status" value="1"/>
</dbReference>
<evidence type="ECO:0000256" key="4">
    <source>
        <dbReference type="ARBA" id="ARBA00022695"/>
    </source>
</evidence>
<dbReference type="InterPro" id="IPR012337">
    <property type="entry name" value="RNaseH-like_sf"/>
</dbReference>
<evidence type="ECO:0000256" key="6">
    <source>
        <dbReference type="SAM" id="Coils"/>
    </source>
</evidence>
<keyword evidence="3" id="KW-0808">Transferase</keyword>
<evidence type="ECO:0000256" key="5">
    <source>
        <dbReference type="ARBA" id="ARBA00022932"/>
    </source>
</evidence>
<sequence>MSYAASAFLLTGETIDVTAGRMGFRYFGRSPELGPIEILITDIPGIVFSGDLESSDGLPDYDQKSSPLKKVNGENLNAYTFKTRNAQHALMNAFKEKGQEAFETDIKHHERFLMELGIRGGIWLEGDAKVKDGRAVFKNPRIKPYEVKTDFRIASIDIENGVNIDSLFSIAIHMKGCGPERKKVLMLDDHSHEMNDFTTCFNTETDLLNAFMDYIAAEDPDIIIGWNVIGYDLAQLQKYCERNYLDFKLDRLGKEPDIFSPMMGVSFAFMSGRVVIEGMSAIRDMGYTFKNNRLETVAVELLGEGKLIHDEDDKLAEIERQFLEEKENLAKYNLQDVELVTRLFEKIGVVEFMATRTCLSGVMFSQLEINNAILENLWIPEIHKGGFVALGDGEKKTSRNDAYRYLASEAGVHDNVVQLRIPQITAWLASLFDIDPYSLAQAENGEELPWGAKRLKDQAFIAKELKKLLTYRSQFKDCDWQCRAVNHTLKQCMEESLKSANRFFTPTYKGAIMQACAWLTEEINQGLLAVSAKLVASNDTSLYVSVEEYSELDVETHLNQCIQNACSDLGLEAVVPLCEKIAIFEKILFIKRNNDNFLRYAYLCEEGEVKITGLYNTGPRWTQLAHYFQEELMKQILTGKDWQVWIREFTESVRDGAHRDKISYFRKVKQSDLLEKKDQAQVVALLKYLDYYKPTAPVNVISYIMTLDDGPVPSVLNPRTPDIEHYIESQLARVANPYLALVGKTFEELFHAEQLSLFEF</sequence>
<accession>A6DRA9</accession>
<dbReference type="InterPro" id="IPR042087">
    <property type="entry name" value="DNA_pol_B_thumb"/>
</dbReference>
<name>A6DRA9_9BACT</name>
<dbReference type="Proteomes" id="UP000004947">
    <property type="component" value="Unassembled WGS sequence"/>
</dbReference>
<evidence type="ECO:0000256" key="1">
    <source>
        <dbReference type="ARBA" id="ARBA00005755"/>
    </source>
</evidence>
<organism evidence="8 9">
    <name type="scientific">Lentisphaera araneosa HTCC2155</name>
    <dbReference type="NCBI Taxonomy" id="313628"/>
    <lineage>
        <taxon>Bacteria</taxon>
        <taxon>Pseudomonadati</taxon>
        <taxon>Lentisphaerota</taxon>
        <taxon>Lentisphaeria</taxon>
        <taxon>Lentisphaerales</taxon>
        <taxon>Lentisphaeraceae</taxon>
        <taxon>Lentisphaera</taxon>
    </lineage>
</organism>
<dbReference type="SUPFAM" id="SSF53098">
    <property type="entry name" value="Ribonuclease H-like"/>
    <property type="match status" value="1"/>
</dbReference>
<dbReference type="EC" id="2.7.7.7" evidence="2"/>
<gene>
    <name evidence="8" type="ORF">LNTAR_01577</name>
</gene>
<keyword evidence="9" id="KW-1185">Reference proteome</keyword>
<keyword evidence="5" id="KW-0239">DNA-directed DNA polymerase</keyword>
<evidence type="ECO:0000259" key="7">
    <source>
        <dbReference type="Pfam" id="PF03104"/>
    </source>
</evidence>
<dbReference type="Gene3D" id="1.10.132.60">
    <property type="entry name" value="DNA polymerase family B, C-terminal domain"/>
    <property type="match status" value="1"/>
</dbReference>
<dbReference type="GO" id="GO:0003676">
    <property type="term" value="F:nucleic acid binding"/>
    <property type="evidence" value="ECO:0007669"/>
    <property type="project" value="InterPro"/>
</dbReference>
<dbReference type="InterPro" id="IPR050240">
    <property type="entry name" value="DNA_pol_type-B"/>
</dbReference>
<dbReference type="AlphaFoldDB" id="A6DRA9"/>
<dbReference type="InterPro" id="IPR006172">
    <property type="entry name" value="DNA-dir_DNA_pol_B"/>
</dbReference>
<dbReference type="CDD" id="cd05784">
    <property type="entry name" value="DNA_polB_II_exo"/>
    <property type="match status" value="1"/>
</dbReference>
<dbReference type="GO" id="GO:0008296">
    <property type="term" value="F:3'-5'-DNA exonuclease activity"/>
    <property type="evidence" value="ECO:0007669"/>
    <property type="project" value="TreeGrafter"/>
</dbReference>
<reference evidence="8 9" key="1">
    <citation type="journal article" date="2010" name="J. Bacteriol.">
        <title>Genome sequence of Lentisphaera araneosa HTCC2155T, the type species of the order Lentisphaerales in the phylum Lentisphaerae.</title>
        <authorList>
            <person name="Thrash J.C."/>
            <person name="Cho J.C."/>
            <person name="Vergin K.L."/>
            <person name="Morris R.M."/>
            <person name="Giovannoni S.J."/>
        </authorList>
    </citation>
    <scope>NUCLEOTIDE SEQUENCE [LARGE SCALE GENOMIC DNA]</scope>
    <source>
        <strain evidence="8 9">HTCC2155</strain>
    </source>
</reference>
<evidence type="ECO:0000313" key="9">
    <source>
        <dbReference type="Proteomes" id="UP000004947"/>
    </source>
</evidence>
<evidence type="ECO:0000313" key="8">
    <source>
        <dbReference type="EMBL" id="EDM25856.1"/>
    </source>
</evidence>
<evidence type="ECO:0000256" key="2">
    <source>
        <dbReference type="ARBA" id="ARBA00012417"/>
    </source>
</evidence>
<dbReference type="InterPro" id="IPR043502">
    <property type="entry name" value="DNA/RNA_pol_sf"/>
</dbReference>
<dbReference type="PANTHER" id="PTHR10322">
    <property type="entry name" value="DNA POLYMERASE CATALYTIC SUBUNIT"/>
    <property type="match status" value="1"/>
</dbReference>
<dbReference type="InterPro" id="IPR006133">
    <property type="entry name" value="DNA-dir_DNA_pol_B_exonuc"/>
</dbReference>
<dbReference type="eggNOG" id="COG0417">
    <property type="taxonomic scope" value="Bacteria"/>
</dbReference>
<protein>
    <recommendedName>
        <fullName evidence="2">DNA-directed DNA polymerase</fullName>
        <ecNumber evidence="2">2.7.7.7</ecNumber>
    </recommendedName>
</protein>
<feature type="coiled-coil region" evidence="6">
    <location>
        <begin position="308"/>
        <end position="335"/>
    </location>
</feature>
<dbReference type="Gene3D" id="3.30.420.10">
    <property type="entry name" value="Ribonuclease H-like superfamily/Ribonuclease H"/>
    <property type="match status" value="1"/>
</dbReference>
<feature type="domain" description="DNA-directed DNA polymerase family B exonuclease" evidence="7">
    <location>
        <begin position="101"/>
        <end position="279"/>
    </location>
</feature>
<keyword evidence="6" id="KW-0175">Coiled coil</keyword>
<dbReference type="EMBL" id="ABCK01000023">
    <property type="protein sequence ID" value="EDM25856.1"/>
    <property type="molecule type" value="Genomic_DNA"/>
</dbReference>
<dbReference type="SUPFAM" id="SSF56672">
    <property type="entry name" value="DNA/RNA polymerases"/>
    <property type="match status" value="1"/>
</dbReference>
<proteinExistence type="inferred from homology"/>
<keyword evidence="4" id="KW-0548">Nucleotidyltransferase</keyword>
<dbReference type="GO" id="GO:0045004">
    <property type="term" value="P:DNA replication proofreading"/>
    <property type="evidence" value="ECO:0007669"/>
    <property type="project" value="TreeGrafter"/>
</dbReference>
<dbReference type="GO" id="GO:0000166">
    <property type="term" value="F:nucleotide binding"/>
    <property type="evidence" value="ECO:0007669"/>
    <property type="project" value="InterPro"/>
</dbReference>
<dbReference type="PANTHER" id="PTHR10322:SF23">
    <property type="entry name" value="DNA POLYMERASE DELTA CATALYTIC SUBUNIT"/>
    <property type="match status" value="1"/>
</dbReference>
<dbReference type="InterPro" id="IPR036397">
    <property type="entry name" value="RNaseH_sf"/>
</dbReference>